<dbReference type="PANTHER" id="PTHR43245">
    <property type="entry name" value="BIFUNCTIONAL POLYMYXIN RESISTANCE PROTEIN ARNA"/>
    <property type="match status" value="1"/>
</dbReference>
<reference evidence="3" key="1">
    <citation type="submission" date="2025-08" db="UniProtKB">
        <authorList>
            <consortium name="RefSeq"/>
        </authorList>
    </citation>
    <scope>IDENTIFICATION</scope>
    <source>
        <tissue evidence="3">Muscle</tissue>
    </source>
</reference>
<dbReference type="SUPFAM" id="SSF51735">
    <property type="entry name" value="NAD(P)-binding Rossmann-fold domains"/>
    <property type="match status" value="1"/>
</dbReference>
<dbReference type="GeneID" id="106457008"/>
<protein>
    <submittedName>
        <fullName evidence="3">Uncharacterized protein LOC106457008 isoform X2</fullName>
    </submittedName>
</protein>
<dbReference type="InterPro" id="IPR001509">
    <property type="entry name" value="Epimerase_deHydtase"/>
</dbReference>
<evidence type="ECO:0000259" key="1">
    <source>
        <dbReference type="Pfam" id="PF01370"/>
    </source>
</evidence>
<accession>A0ABM1S4H2</accession>
<feature type="domain" description="NAD-dependent epimerase/dehydratase" evidence="1">
    <location>
        <begin position="2"/>
        <end position="231"/>
    </location>
</feature>
<dbReference type="CDD" id="cd08946">
    <property type="entry name" value="SDR_e"/>
    <property type="match status" value="1"/>
</dbReference>
<dbReference type="InterPro" id="IPR050177">
    <property type="entry name" value="Lipid_A_modif_metabolic_enz"/>
</dbReference>
<dbReference type="RefSeq" id="XP_022238527.1">
    <property type="nucleotide sequence ID" value="XM_022382819.1"/>
</dbReference>
<dbReference type="Proteomes" id="UP000694941">
    <property type="component" value="Unplaced"/>
</dbReference>
<dbReference type="Gene3D" id="3.40.50.720">
    <property type="entry name" value="NAD(P)-binding Rossmann-like Domain"/>
    <property type="match status" value="1"/>
</dbReference>
<name>A0ABM1S4H2_LIMPO</name>
<dbReference type="PANTHER" id="PTHR43245:SF11">
    <property type="entry name" value="LD23561P"/>
    <property type="match status" value="1"/>
</dbReference>
<gene>
    <name evidence="3" type="primary">LOC106457008</name>
</gene>
<dbReference type="Pfam" id="PF01370">
    <property type="entry name" value="Epimerase"/>
    <property type="match status" value="1"/>
</dbReference>
<proteinExistence type="predicted"/>
<dbReference type="InterPro" id="IPR036291">
    <property type="entry name" value="NAD(P)-bd_dom_sf"/>
</dbReference>
<organism evidence="2 3">
    <name type="scientific">Limulus polyphemus</name>
    <name type="common">Atlantic horseshoe crab</name>
    <dbReference type="NCBI Taxonomy" id="6850"/>
    <lineage>
        <taxon>Eukaryota</taxon>
        <taxon>Metazoa</taxon>
        <taxon>Ecdysozoa</taxon>
        <taxon>Arthropoda</taxon>
        <taxon>Chelicerata</taxon>
        <taxon>Merostomata</taxon>
        <taxon>Xiphosura</taxon>
        <taxon>Limulidae</taxon>
        <taxon>Limulus</taxon>
    </lineage>
</organism>
<sequence>MGFIGQHLVEFLIRNDLVSKVRVVDKVPPQIAWLNKSRQELFEHPLVEFKSANLINAASCQSAFTDPEGEYDFVVNLAAETKSGQSDPVYKEGIVKLSIHCAKEAAKRKVKKYVELSSGYMHSNEKKPAKETSKLDPWTFMARFKLMVEEELANIPDLNYVILRPAIVYGIGDKQGITPRLIVGAVYKYLGEMMKLLWTKDMKMNTIHVTDLCRAIWHVFTNGSNREIYNVVDKGDTTQGKMSSIISEIFNINHDYWGSAMSTLAKTDMKSLVEDINDKHMGPWAELCNKDGISNTPLNPYLYEEFLYDRNIYLDGSKLESTGFCYEVPNITLDRVKEILQDYAEMGLFPRSLLL</sequence>
<evidence type="ECO:0000313" key="2">
    <source>
        <dbReference type="Proteomes" id="UP000694941"/>
    </source>
</evidence>
<evidence type="ECO:0000313" key="3">
    <source>
        <dbReference type="RefSeq" id="XP_022238527.1"/>
    </source>
</evidence>
<keyword evidence="2" id="KW-1185">Reference proteome</keyword>